<protein>
    <submittedName>
        <fullName evidence="2">Uncharacterized protein</fullName>
    </submittedName>
</protein>
<dbReference type="EMBL" id="CM000766">
    <property type="protein sequence ID" value="OQU80768.1"/>
    <property type="molecule type" value="Genomic_DNA"/>
</dbReference>
<feature type="region of interest" description="Disordered" evidence="1">
    <location>
        <begin position="85"/>
        <end position="104"/>
    </location>
</feature>
<name>A0A1Z5RAI7_SORBI</name>
<sequence>MKLDKTSGRRPGTSLVSRPSGIATAATQKQGNADCFNIVPQRKCATQREAPKKKAGRLRPAGLRRVRATSTRSRVGWFSGVVRNAEFQRNARPRSGPRATGGDH</sequence>
<reference evidence="3" key="2">
    <citation type="journal article" date="2018" name="Plant J.">
        <title>The Sorghum bicolor reference genome: improved assembly, gene annotations, a transcriptome atlas, and signatures of genome organization.</title>
        <authorList>
            <person name="McCormick R.F."/>
            <person name="Truong S.K."/>
            <person name="Sreedasyam A."/>
            <person name="Jenkins J."/>
            <person name="Shu S."/>
            <person name="Sims D."/>
            <person name="Kennedy M."/>
            <person name="Amirebrahimi M."/>
            <person name="Weers B.D."/>
            <person name="McKinley B."/>
            <person name="Mattison A."/>
            <person name="Morishige D.T."/>
            <person name="Grimwood J."/>
            <person name="Schmutz J."/>
            <person name="Mullet J.E."/>
        </authorList>
    </citation>
    <scope>NUCLEOTIDE SEQUENCE [LARGE SCALE GENOMIC DNA]</scope>
    <source>
        <strain evidence="3">cv. BTx623</strain>
    </source>
</reference>
<accession>A0A1Z5RAI7</accession>
<dbReference type="AlphaFoldDB" id="A0A1Z5RAI7"/>
<evidence type="ECO:0000313" key="3">
    <source>
        <dbReference type="Proteomes" id="UP000000768"/>
    </source>
</evidence>
<dbReference type="Gramene" id="OQU80768">
    <property type="protein sequence ID" value="OQU80768"/>
    <property type="gene ID" value="SORBI_3007G181801"/>
</dbReference>
<keyword evidence="3" id="KW-1185">Reference proteome</keyword>
<feature type="region of interest" description="Disordered" evidence="1">
    <location>
        <begin position="46"/>
        <end position="70"/>
    </location>
</feature>
<feature type="region of interest" description="Disordered" evidence="1">
    <location>
        <begin position="1"/>
        <end position="28"/>
    </location>
</feature>
<evidence type="ECO:0000313" key="2">
    <source>
        <dbReference type="EMBL" id="OQU80768.1"/>
    </source>
</evidence>
<dbReference type="InParanoid" id="A0A1Z5RAI7"/>
<organism evidence="2 3">
    <name type="scientific">Sorghum bicolor</name>
    <name type="common">Sorghum</name>
    <name type="synonym">Sorghum vulgare</name>
    <dbReference type="NCBI Taxonomy" id="4558"/>
    <lineage>
        <taxon>Eukaryota</taxon>
        <taxon>Viridiplantae</taxon>
        <taxon>Streptophyta</taxon>
        <taxon>Embryophyta</taxon>
        <taxon>Tracheophyta</taxon>
        <taxon>Spermatophyta</taxon>
        <taxon>Magnoliopsida</taxon>
        <taxon>Liliopsida</taxon>
        <taxon>Poales</taxon>
        <taxon>Poaceae</taxon>
        <taxon>PACMAD clade</taxon>
        <taxon>Panicoideae</taxon>
        <taxon>Andropogonodae</taxon>
        <taxon>Andropogoneae</taxon>
        <taxon>Sorghinae</taxon>
        <taxon>Sorghum</taxon>
    </lineage>
</organism>
<proteinExistence type="predicted"/>
<reference evidence="2 3" key="1">
    <citation type="journal article" date="2009" name="Nature">
        <title>The Sorghum bicolor genome and the diversification of grasses.</title>
        <authorList>
            <person name="Paterson A.H."/>
            <person name="Bowers J.E."/>
            <person name="Bruggmann R."/>
            <person name="Dubchak I."/>
            <person name="Grimwood J."/>
            <person name="Gundlach H."/>
            <person name="Haberer G."/>
            <person name="Hellsten U."/>
            <person name="Mitros T."/>
            <person name="Poliakov A."/>
            <person name="Schmutz J."/>
            <person name="Spannagl M."/>
            <person name="Tang H."/>
            <person name="Wang X."/>
            <person name="Wicker T."/>
            <person name="Bharti A.K."/>
            <person name="Chapman J."/>
            <person name="Feltus F.A."/>
            <person name="Gowik U."/>
            <person name="Grigoriev I.V."/>
            <person name="Lyons E."/>
            <person name="Maher C.A."/>
            <person name="Martis M."/>
            <person name="Narechania A."/>
            <person name="Otillar R.P."/>
            <person name="Penning B.W."/>
            <person name="Salamov A.A."/>
            <person name="Wang Y."/>
            <person name="Zhang L."/>
            <person name="Carpita N.C."/>
            <person name="Freeling M."/>
            <person name="Gingle A.R."/>
            <person name="Hash C.T."/>
            <person name="Keller B."/>
            <person name="Klein P."/>
            <person name="Kresovich S."/>
            <person name="McCann M.C."/>
            <person name="Ming R."/>
            <person name="Peterson D.G."/>
            <person name="Mehboob-ur-Rahman"/>
            <person name="Ware D."/>
            <person name="Westhoff P."/>
            <person name="Mayer K.F."/>
            <person name="Messing J."/>
            <person name="Rokhsar D.S."/>
        </authorList>
    </citation>
    <scope>NUCLEOTIDE SEQUENCE [LARGE SCALE GENOMIC DNA]</scope>
    <source>
        <strain evidence="3">cv. BTx623</strain>
    </source>
</reference>
<dbReference type="Proteomes" id="UP000000768">
    <property type="component" value="Chromosome 7"/>
</dbReference>
<evidence type="ECO:0000256" key="1">
    <source>
        <dbReference type="SAM" id="MobiDB-lite"/>
    </source>
</evidence>
<feature type="compositionally biased region" description="Basic residues" evidence="1">
    <location>
        <begin position="51"/>
        <end position="67"/>
    </location>
</feature>
<gene>
    <name evidence="2" type="ORF">SORBI_3007G181801</name>
</gene>